<evidence type="ECO:0000313" key="4">
    <source>
        <dbReference type="Proteomes" id="UP000504615"/>
    </source>
</evidence>
<accession>A0A6I9WG48</accession>
<evidence type="ECO:0000313" key="5">
    <source>
        <dbReference type="RefSeq" id="XP_011641564.1"/>
    </source>
</evidence>
<dbReference type="GeneID" id="105429977"/>
<feature type="coiled-coil region" evidence="3">
    <location>
        <begin position="209"/>
        <end position="236"/>
    </location>
</feature>
<dbReference type="InterPro" id="IPR050952">
    <property type="entry name" value="TRIM-NHL_E3_ligases"/>
</dbReference>
<name>A0A6I9WG48_9HYME</name>
<keyword evidence="4" id="KW-1185">Reference proteome</keyword>
<evidence type="ECO:0000256" key="1">
    <source>
        <dbReference type="ARBA" id="ARBA00022737"/>
    </source>
</evidence>
<dbReference type="Gene3D" id="3.30.40.10">
    <property type="entry name" value="Zinc/RING finger domain, C3HC4 (zinc finger)"/>
    <property type="match status" value="1"/>
</dbReference>
<evidence type="ECO:0000256" key="2">
    <source>
        <dbReference type="PROSITE-ProRule" id="PRU00504"/>
    </source>
</evidence>
<feature type="repeat" description="NHL" evidence="2">
    <location>
        <begin position="335"/>
        <end position="379"/>
    </location>
</feature>
<protein>
    <submittedName>
        <fullName evidence="5">Uncharacterized protein LOC105429977</fullName>
    </submittedName>
</protein>
<gene>
    <name evidence="5" type="primary">LOC105429977</name>
</gene>
<dbReference type="PANTHER" id="PTHR24104">
    <property type="entry name" value="E3 UBIQUITIN-PROTEIN LIGASE NHLRC1-RELATED"/>
    <property type="match status" value="1"/>
</dbReference>
<dbReference type="Gene3D" id="2.120.10.30">
    <property type="entry name" value="TolB, C-terminal domain"/>
    <property type="match status" value="2"/>
</dbReference>
<dbReference type="InterPro" id="IPR013083">
    <property type="entry name" value="Znf_RING/FYVE/PHD"/>
</dbReference>
<dbReference type="AlphaFoldDB" id="A0A6I9WG48"/>
<proteinExistence type="predicted"/>
<dbReference type="CDD" id="cd05819">
    <property type="entry name" value="NHL"/>
    <property type="match status" value="1"/>
</dbReference>
<dbReference type="OrthoDB" id="654191at2759"/>
<dbReference type="InterPro" id="IPR001258">
    <property type="entry name" value="NHL_repeat"/>
</dbReference>
<keyword evidence="1" id="KW-0677">Repeat</keyword>
<feature type="repeat" description="NHL" evidence="2">
    <location>
        <begin position="410"/>
        <end position="440"/>
    </location>
</feature>
<feature type="repeat" description="NHL" evidence="2">
    <location>
        <begin position="444"/>
        <end position="487"/>
    </location>
</feature>
<dbReference type="Pfam" id="PF17170">
    <property type="entry name" value="DUF5128"/>
    <property type="match status" value="1"/>
</dbReference>
<reference evidence="5" key="1">
    <citation type="submission" date="2025-08" db="UniProtKB">
        <authorList>
            <consortium name="RefSeq"/>
        </authorList>
    </citation>
    <scope>IDENTIFICATION</scope>
</reference>
<dbReference type="PROSITE" id="PS51125">
    <property type="entry name" value="NHL"/>
    <property type="match status" value="3"/>
</dbReference>
<dbReference type="PANTHER" id="PTHR24104:SF20">
    <property type="entry name" value="RING-TYPE DOMAIN-CONTAINING PROTEIN"/>
    <property type="match status" value="1"/>
</dbReference>
<dbReference type="RefSeq" id="XP_011641564.1">
    <property type="nucleotide sequence ID" value="XM_011643262.2"/>
</dbReference>
<dbReference type="GO" id="GO:0000209">
    <property type="term" value="P:protein polyubiquitination"/>
    <property type="evidence" value="ECO:0007669"/>
    <property type="project" value="TreeGrafter"/>
</dbReference>
<dbReference type="SUPFAM" id="SSF57850">
    <property type="entry name" value="RING/U-box"/>
    <property type="match status" value="1"/>
</dbReference>
<evidence type="ECO:0000256" key="3">
    <source>
        <dbReference type="SAM" id="Coils"/>
    </source>
</evidence>
<sequence>MMKCRHNFCVHCFKNRFMISRKKDGKSVCPVCNVAIIDKKESKNTVSFAPLPPKIRDKRCRTCSEVCKSINKCKHCKNKFCEACWTNHVNDLKDELNNINGDLQILATKFEDKINNFRDKANEVIEFINRDIEAKINELYKKRENRIKKIERIVAAEETSVDDIRQRMQKVQIDVKEQDTSYATLSDNEEKIKTFLNLQQRAAEIMATVAIWESELNDIQTELRKVNDDKAFIRRNAGPLYKRRTFTPKVIVNRDIVHRPSALAIDSWRNNIITTCPGSGQVVILDRKFKLVRRIRHEEMIAPQGVTFLQMHDEIYVTDKWKHCIFVFNHKGDLVHRIGSKGNAESELCSPEGITFHPERSVLYIADTGNNRVQILEKDGTYLNTLGPKNKRTRGTVTFQSYKTDPIASQLNQPTDVAVTVTRVVVADSGNHKVKIFNHDGEILQSIGGIGTANGLFRSPEVLKIDEKGYIIVGDAENGRVQIFTPEGKFLRMLGAKKKQGHKFAWVSGLLVTNNYDILVSDSKANFIYLF</sequence>
<dbReference type="SUPFAM" id="SSF101898">
    <property type="entry name" value="NHL repeat"/>
    <property type="match status" value="1"/>
</dbReference>
<dbReference type="GO" id="GO:0043161">
    <property type="term" value="P:proteasome-mediated ubiquitin-dependent protein catabolic process"/>
    <property type="evidence" value="ECO:0007669"/>
    <property type="project" value="TreeGrafter"/>
</dbReference>
<organism evidence="4 5">
    <name type="scientific">Pogonomyrmex barbatus</name>
    <name type="common">red harvester ant</name>
    <dbReference type="NCBI Taxonomy" id="144034"/>
    <lineage>
        <taxon>Eukaryota</taxon>
        <taxon>Metazoa</taxon>
        <taxon>Ecdysozoa</taxon>
        <taxon>Arthropoda</taxon>
        <taxon>Hexapoda</taxon>
        <taxon>Insecta</taxon>
        <taxon>Pterygota</taxon>
        <taxon>Neoptera</taxon>
        <taxon>Endopterygota</taxon>
        <taxon>Hymenoptera</taxon>
        <taxon>Apocrita</taxon>
        <taxon>Aculeata</taxon>
        <taxon>Formicoidea</taxon>
        <taxon>Formicidae</taxon>
        <taxon>Myrmicinae</taxon>
        <taxon>Pogonomyrmex</taxon>
    </lineage>
</organism>
<keyword evidence="3" id="KW-0175">Coiled coil</keyword>
<dbReference type="KEGG" id="pbar:105429977"/>
<dbReference type="Proteomes" id="UP000504615">
    <property type="component" value="Unplaced"/>
</dbReference>
<dbReference type="GO" id="GO:0061630">
    <property type="term" value="F:ubiquitin protein ligase activity"/>
    <property type="evidence" value="ECO:0007669"/>
    <property type="project" value="TreeGrafter"/>
</dbReference>
<dbReference type="InterPro" id="IPR011042">
    <property type="entry name" value="6-blade_b-propeller_TolB-like"/>
</dbReference>
<feature type="coiled-coil region" evidence="3">
    <location>
        <begin position="89"/>
        <end position="138"/>
    </location>
</feature>